<evidence type="ECO:0000256" key="3">
    <source>
        <dbReference type="ARBA" id="ARBA00022598"/>
    </source>
</evidence>
<feature type="domain" description="AMP-binding enzyme C-terminal" evidence="7">
    <location>
        <begin position="376"/>
        <end position="442"/>
    </location>
</feature>
<dbReference type="Pfam" id="PF13193">
    <property type="entry name" value="AMP-binding_C"/>
    <property type="match status" value="1"/>
</dbReference>
<dbReference type="RefSeq" id="WP_306374367.1">
    <property type="nucleotide sequence ID" value="NZ_JASAYK010000004.1"/>
</dbReference>
<dbReference type="PANTHER" id="PTHR43201:SF5">
    <property type="entry name" value="MEDIUM-CHAIN ACYL-COA LIGASE ACSF2, MITOCHONDRIAL"/>
    <property type="match status" value="1"/>
</dbReference>
<keyword evidence="5" id="KW-0067">ATP-binding</keyword>
<dbReference type="EC" id="6.2.1.26" evidence="8"/>
<evidence type="ECO:0000256" key="2">
    <source>
        <dbReference type="ARBA" id="ARBA00022428"/>
    </source>
</evidence>
<evidence type="ECO:0000256" key="4">
    <source>
        <dbReference type="ARBA" id="ARBA00022741"/>
    </source>
</evidence>
<gene>
    <name evidence="8" type="primary">menE</name>
    <name evidence="8" type="ORF">QJU93_02695</name>
</gene>
<dbReference type="InterPro" id="IPR020845">
    <property type="entry name" value="AMP-binding_CS"/>
</dbReference>
<evidence type="ECO:0000256" key="1">
    <source>
        <dbReference type="ARBA" id="ARBA00006432"/>
    </source>
</evidence>
<feature type="domain" description="AMP-dependent synthetase/ligase" evidence="6">
    <location>
        <begin position="41"/>
        <end position="326"/>
    </location>
</feature>
<accession>A0AAJ6N8P5</accession>
<dbReference type="Pfam" id="PF00501">
    <property type="entry name" value="AMP-binding"/>
    <property type="match status" value="1"/>
</dbReference>
<dbReference type="InterPro" id="IPR000873">
    <property type="entry name" value="AMP-dep_synth/lig_dom"/>
</dbReference>
<keyword evidence="4" id="KW-0547">Nucleotide-binding</keyword>
<evidence type="ECO:0000256" key="5">
    <source>
        <dbReference type="ARBA" id="ARBA00022840"/>
    </source>
</evidence>
<evidence type="ECO:0000259" key="6">
    <source>
        <dbReference type="Pfam" id="PF00501"/>
    </source>
</evidence>
<dbReference type="PANTHER" id="PTHR43201">
    <property type="entry name" value="ACYL-COA SYNTHETASE"/>
    <property type="match status" value="1"/>
</dbReference>
<dbReference type="GO" id="GO:0009234">
    <property type="term" value="P:menaquinone biosynthetic process"/>
    <property type="evidence" value="ECO:0007669"/>
    <property type="project" value="UniProtKB-KW"/>
</dbReference>
<organism evidence="8 9">
    <name type="scientific">Phocoenobacter skyensis</name>
    <dbReference type="NCBI Taxonomy" id="97481"/>
    <lineage>
        <taxon>Bacteria</taxon>
        <taxon>Pseudomonadati</taxon>
        <taxon>Pseudomonadota</taxon>
        <taxon>Gammaproteobacteria</taxon>
        <taxon>Pasteurellales</taxon>
        <taxon>Pasteurellaceae</taxon>
        <taxon>Phocoenobacter</taxon>
    </lineage>
</organism>
<proteinExistence type="inferred from homology"/>
<dbReference type="GO" id="GO:0006631">
    <property type="term" value="P:fatty acid metabolic process"/>
    <property type="evidence" value="ECO:0007669"/>
    <property type="project" value="TreeGrafter"/>
</dbReference>
<dbReference type="InterPro" id="IPR045851">
    <property type="entry name" value="AMP-bd_C_sf"/>
</dbReference>
<dbReference type="GO" id="GO:0031956">
    <property type="term" value="F:medium-chain fatty acid-CoA ligase activity"/>
    <property type="evidence" value="ECO:0007669"/>
    <property type="project" value="TreeGrafter"/>
</dbReference>
<dbReference type="CDD" id="cd17630">
    <property type="entry name" value="OSB_MenE-like"/>
    <property type="match status" value="1"/>
</dbReference>
<dbReference type="InterPro" id="IPR025110">
    <property type="entry name" value="AMP-bd_C"/>
</dbReference>
<keyword evidence="2" id="KW-0474">Menaquinone biosynthesis</keyword>
<sequence length="472" mass="53532">MAFSCFPTETWSEQKTTQTAIVWNKTEGDLFSSSSIYATLPREISWQLLDNIIAKCVNNLTAWGIKPQQLVAYSGTHQLINLLCYCAVLKLGARVLMLNPQLSILQRQKIIAQNNCDIFITDHHFLTLAENERKNEFSFSLKEPATFTLTSGSSGDPKAVVHSINNHLASAVGVCELMNFTQHHSWLLSLPLFHVSGQGIVWRWLLQGATLYIDENKQSIWNTLSKVTHASLVPTQLQRYLAWLGERKGDQTILLGGAHIPQELVATARTKNITILTSYGLTEMASTVTAERNALDNVGKPLTNRELHICNNEIWVKGKPLALGYWLKGKIVPLTNPKGWFETKDLGYWNQKNQLVITGRKDNMFISGGENIQPEEIEGVLFQSDLVQNIIVVPVKDDEFGERPVALVQFKQRFSIEAVRSLQEFAKIHLEKYKQPIHYFLLDTERWQVSGIKLSRTKLQQYIAEKMAQKQE</sequence>
<dbReference type="PROSITE" id="PS00455">
    <property type="entry name" value="AMP_BINDING"/>
    <property type="match status" value="1"/>
</dbReference>
<dbReference type="GO" id="GO:0008756">
    <property type="term" value="F:o-succinylbenzoate-CoA ligase activity"/>
    <property type="evidence" value="ECO:0007669"/>
    <property type="project" value="UniProtKB-EC"/>
</dbReference>
<dbReference type="InterPro" id="IPR042099">
    <property type="entry name" value="ANL_N_sf"/>
</dbReference>
<dbReference type="AlphaFoldDB" id="A0AAJ6N8P5"/>
<comment type="caution">
    <text evidence="8">The sequence shown here is derived from an EMBL/GenBank/DDBJ whole genome shotgun (WGS) entry which is preliminary data.</text>
</comment>
<dbReference type="InterPro" id="IPR010192">
    <property type="entry name" value="MenE"/>
</dbReference>
<dbReference type="NCBIfam" id="NF006539">
    <property type="entry name" value="PRK09029.1"/>
    <property type="match status" value="1"/>
</dbReference>
<dbReference type="Gene3D" id="3.30.300.30">
    <property type="match status" value="1"/>
</dbReference>
<dbReference type="GO" id="GO:0005524">
    <property type="term" value="F:ATP binding"/>
    <property type="evidence" value="ECO:0007669"/>
    <property type="project" value="UniProtKB-KW"/>
</dbReference>
<evidence type="ECO:0000259" key="7">
    <source>
        <dbReference type="Pfam" id="PF13193"/>
    </source>
</evidence>
<evidence type="ECO:0000313" key="9">
    <source>
        <dbReference type="Proteomes" id="UP001236239"/>
    </source>
</evidence>
<dbReference type="SUPFAM" id="SSF56801">
    <property type="entry name" value="Acetyl-CoA synthetase-like"/>
    <property type="match status" value="1"/>
</dbReference>
<evidence type="ECO:0000313" key="8">
    <source>
        <dbReference type="EMBL" id="MDP8172265.1"/>
    </source>
</evidence>
<dbReference type="NCBIfam" id="TIGR01923">
    <property type="entry name" value="menE"/>
    <property type="match status" value="1"/>
</dbReference>
<dbReference type="Proteomes" id="UP001236239">
    <property type="component" value="Unassembled WGS sequence"/>
</dbReference>
<comment type="similarity">
    <text evidence="1">Belongs to the ATP-dependent AMP-binding enzyme family.</text>
</comment>
<dbReference type="EMBL" id="JASAYQ010000003">
    <property type="protein sequence ID" value="MDP8172265.1"/>
    <property type="molecule type" value="Genomic_DNA"/>
</dbReference>
<reference evidence="8" key="1">
    <citation type="journal article" date="2023" name="Front. Microbiol.">
        <title>Phylogeography and host specificity of Pasteurellaceae pathogenic to sea-farmed fish in the north-east Atlantic.</title>
        <authorList>
            <person name="Gulla S."/>
            <person name="Colquhoun D.J."/>
            <person name="Olsen A.B."/>
            <person name="Spilsberg B."/>
            <person name="Lagesen K."/>
            <person name="Aakesson C.P."/>
            <person name="Strom S."/>
            <person name="Manji F."/>
            <person name="Birkbeck T.H."/>
            <person name="Nilsen H.K."/>
        </authorList>
    </citation>
    <scope>NUCLEOTIDE SEQUENCE</scope>
    <source>
        <strain evidence="8">TW16_20</strain>
    </source>
</reference>
<keyword evidence="3 8" id="KW-0436">Ligase</keyword>
<dbReference type="Gene3D" id="3.40.50.12780">
    <property type="entry name" value="N-terminal domain of ligase-like"/>
    <property type="match status" value="1"/>
</dbReference>
<protein>
    <submittedName>
        <fullName evidence="8">O-succinylbenzoate--CoA ligase</fullName>
        <ecNumber evidence="8">6.2.1.26</ecNumber>
    </submittedName>
</protein>
<name>A0AAJ6N8P5_9PAST</name>